<accession>A0A914H9L5</accession>
<name>A0A914H9L5_GLORO</name>
<dbReference type="Proteomes" id="UP000887572">
    <property type="component" value="Unplaced"/>
</dbReference>
<evidence type="ECO:0000313" key="2">
    <source>
        <dbReference type="WBParaSite" id="Gr19_v10_g15061.t1"/>
    </source>
</evidence>
<dbReference type="WBParaSite" id="Gr19_v10_g15061.t1">
    <property type="protein sequence ID" value="Gr19_v10_g15061.t1"/>
    <property type="gene ID" value="Gr19_v10_g15061"/>
</dbReference>
<proteinExistence type="predicted"/>
<keyword evidence="1" id="KW-1185">Reference proteome</keyword>
<sequence>MKPTKIWKGRQQSLDKMSIIKSTDRTPKLDKLNPFQLTNLDKLNPIQLINLDKLNPIQLIRILHLSQSLITLRMRKMGKNLLLKMSENRNLNAFVQMSLAALSSQSIIMNLGVELLRMQIFAVLQDAELVLQFADQAVRVAVLLAKQTDCRVVLRSVDWQSDDDFLRFAGQHSL</sequence>
<organism evidence="1 2">
    <name type="scientific">Globodera rostochiensis</name>
    <name type="common">Golden nematode worm</name>
    <name type="synonym">Heterodera rostochiensis</name>
    <dbReference type="NCBI Taxonomy" id="31243"/>
    <lineage>
        <taxon>Eukaryota</taxon>
        <taxon>Metazoa</taxon>
        <taxon>Ecdysozoa</taxon>
        <taxon>Nematoda</taxon>
        <taxon>Chromadorea</taxon>
        <taxon>Rhabditida</taxon>
        <taxon>Tylenchina</taxon>
        <taxon>Tylenchomorpha</taxon>
        <taxon>Tylenchoidea</taxon>
        <taxon>Heteroderidae</taxon>
        <taxon>Heteroderinae</taxon>
        <taxon>Globodera</taxon>
    </lineage>
</organism>
<protein>
    <submittedName>
        <fullName evidence="2">Uncharacterized protein</fullName>
    </submittedName>
</protein>
<evidence type="ECO:0000313" key="1">
    <source>
        <dbReference type="Proteomes" id="UP000887572"/>
    </source>
</evidence>
<dbReference type="AlphaFoldDB" id="A0A914H9L5"/>
<reference evidence="2" key="1">
    <citation type="submission" date="2022-11" db="UniProtKB">
        <authorList>
            <consortium name="WormBaseParasite"/>
        </authorList>
    </citation>
    <scope>IDENTIFICATION</scope>
</reference>